<name>A0ABS9ZEE3_9PSED</name>
<evidence type="ECO:0000313" key="4">
    <source>
        <dbReference type="Proteomes" id="UP001320513"/>
    </source>
</evidence>
<dbReference type="Proteomes" id="UP001320513">
    <property type="component" value="Unassembled WGS sequence"/>
</dbReference>
<evidence type="ECO:0000259" key="2">
    <source>
        <dbReference type="Pfam" id="PF12158"/>
    </source>
</evidence>
<feature type="transmembrane region" description="Helical" evidence="1">
    <location>
        <begin position="7"/>
        <end position="27"/>
    </location>
</feature>
<keyword evidence="1" id="KW-1133">Transmembrane helix</keyword>
<sequence>MKIISKIKYILIAIGLPMLMGAVFDYYSTVSFLESALSAEGTITDFEEHYNDGSVTYRPVVEFVDSNNQLIEFISSTGRGRSVYSLGEKIGVVYSPSNPQQASLDSFFSLWGTTLITTILGASFFSVGIFIFLIGKFKQRKNGYLQRDGVAVNARFQGVRLNHTLSVNGRNPYVIDCHWTNPETYRVHVFESDNIWFDPSSYISSEEIRVFMDKKNTRKYYVDTSFLPQLAK</sequence>
<evidence type="ECO:0000313" key="3">
    <source>
        <dbReference type="EMBL" id="MCI8208924.1"/>
    </source>
</evidence>
<accession>A0ABS9ZEE3</accession>
<keyword evidence="1" id="KW-0472">Membrane</keyword>
<feature type="domain" description="DUF3592" evidence="2">
    <location>
        <begin position="40"/>
        <end position="108"/>
    </location>
</feature>
<dbReference type="InterPro" id="IPR021994">
    <property type="entry name" value="DUF3592"/>
</dbReference>
<proteinExistence type="predicted"/>
<keyword evidence="1" id="KW-0812">Transmembrane</keyword>
<protein>
    <recommendedName>
        <fullName evidence="2">DUF3592 domain-containing protein</fullName>
    </recommendedName>
</protein>
<organism evidence="3 4">
    <name type="scientific">Pseudomonas maioricensis</name>
    <dbReference type="NCBI Taxonomy" id="1766623"/>
    <lineage>
        <taxon>Bacteria</taxon>
        <taxon>Pseudomonadati</taxon>
        <taxon>Pseudomonadota</taxon>
        <taxon>Gammaproteobacteria</taxon>
        <taxon>Pseudomonadales</taxon>
        <taxon>Pseudomonadaceae</taxon>
        <taxon>Pseudomonas</taxon>
    </lineage>
</organism>
<dbReference type="EMBL" id="LOHG01000002">
    <property type="protein sequence ID" value="MCI8208924.1"/>
    <property type="molecule type" value="Genomic_DNA"/>
</dbReference>
<feature type="transmembrane region" description="Helical" evidence="1">
    <location>
        <begin position="108"/>
        <end position="134"/>
    </location>
</feature>
<reference evidence="3 4" key="1">
    <citation type="submission" date="2015-12" db="EMBL/GenBank/DDBJ databases">
        <title>Phylogenomics in the description of a new species in the Pseudomonas syringae group.</title>
        <authorList>
            <person name="Busquets A."/>
            <person name="Gomila M."/>
            <person name="Beiki F."/>
            <person name="Rahimian H."/>
            <person name="Mulet M."/>
            <person name="Sanchez D."/>
            <person name="Garcia-Valdes E."/>
            <person name="Lalucat J."/>
        </authorList>
    </citation>
    <scope>NUCLEOTIDE SEQUENCE [LARGE SCALE GENOMIC DNA]</scope>
    <source>
        <strain evidence="3 4">S25</strain>
    </source>
</reference>
<dbReference type="RefSeq" id="WP_243244764.1">
    <property type="nucleotide sequence ID" value="NZ_LOHG01000002.1"/>
</dbReference>
<keyword evidence="4" id="KW-1185">Reference proteome</keyword>
<gene>
    <name evidence="3" type="ORF">AUC61_05180</name>
</gene>
<evidence type="ECO:0000256" key="1">
    <source>
        <dbReference type="SAM" id="Phobius"/>
    </source>
</evidence>
<dbReference type="Pfam" id="PF12158">
    <property type="entry name" value="DUF3592"/>
    <property type="match status" value="1"/>
</dbReference>
<comment type="caution">
    <text evidence="3">The sequence shown here is derived from an EMBL/GenBank/DDBJ whole genome shotgun (WGS) entry which is preliminary data.</text>
</comment>